<evidence type="ECO:0000256" key="5">
    <source>
        <dbReference type="ARBA" id="ARBA00023163"/>
    </source>
</evidence>
<proteinExistence type="inferred from homology"/>
<dbReference type="PROSITE" id="PS51032">
    <property type="entry name" value="AP2_ERF"/>
    <property type="match status" value="2"/>
</dbReference>
<dbReference type="PRINTS" id="PR00367">
    <property type="entry name" value="ETHRSPELEMNT"/>
</dbReference>
<dbReference type="Gene3D" id="3.30.730.10">
    <property type="entry name" value="AP2/ERF domain"/>
    <property type="match status" value="2"/>
</dbReference>
<accession>A0A8J5I420</accession>
<dbReference type="CDD" id="cd00018">
    <property type="entry name" value="AP2"/>
    <property type="match status" value="1"/>
</dbReference>
<evidence type="ECO:0000313" key="9">
    <source>
        <dbReference type="EMBL" id="KAG6527635.1"/>
    </source>
</evidence>
<dbReference type="PANTHER" id="PTHR32467">
    <property type="entry name" value="AP2-LIKE ETHYLENE-RESPONSIVE TRANSCRIPTION FACTOR"/>
    <property type="match status" value="1"/>
</dbReference>
<dbReference type="PANTHER" id="PTHR32467:SF101">
    <property type="entry name" value="AP2-LIKE ETHYLENE-RESPONSIVE TRANSCRIPTION FACTOR AIL6"/>
    <property type="match status" value="1"/>
</dbReference>
<dbReference type="Proteomes" id="UP000734854">
    <property type="component" value="Unassembled WGS sequence"/>
</dbReference>
<organism evidence="9 10">
    <name type="scientific">Zingiber officinale</name>
    <name type="common">Ginger</name>
    <name type="synonym">Amomum zingiber</name>
    <dbReference type="NCBI Taxonomy" id="94328"/>
    <lineage>
        <taxon>Eukaryota</taxon>
        <taxon>Viridiplantae</taxon>
        <taxon>Streptophyta</taxon>
        <taxon>Embryophyta</taxon>
        <taxon>Tracheophyta</taxon>
        <taxon>Spermatophyta</taxon>
        <taxon>Magnoliopsida</taxon>
        <taxon>Liliopsida</taxon>
        <taxon>Zingiberales</taxon>
        <taxon>Zingiberaceae</taxon>
        <taxon>Zingiber</taxon>
    </lineage>
</organism>
<feature type="domain" description="AP2/ERF" evidence="8">
    <location>
        <begin position="1"/>
        <end position="39"/>
    </location>
</feature>
<evidence type="ECO:0000313" key="10">
    <source>
        <dbReference type="Proteomes" id="UP000734854"/>
    </source>
</evidence>
<dbReference type="InterPro" id="IPR001471">
    <property type="entry name" value="AP2/ERF_dom"/>
</dbReference>
<comment type="caution">
    <text evidence="9">The sequence shown here is derived from an EMBL/GenBank/DDBJ whole genome shotgun (WGS) entry which is preliminary data.</text>
</comment>
<dbReference type="SUPFAM" id="SSF54171">
    <property type="entry name" value="DNA-binding domain"/>
    <property type="match status" value="2"/>
</dbReference>
<evidence type="ECO:0000256" key="1">
    <source>
        <dbReference type="ARBA" id="ARBA00004123"/>
    </source>
</evidence>
<keyword evidence="5" id="KW-0804">Transcription</keyword>
<protein>
    <recommendedName>
        <fullName evidence="8">AP2/ERF domain-containing protein</fullName>
    </recommendedName>
</protein>
<dbReference type="AlphaFoldDB" id="A0A8J5I420"/>
<dbReference type="InterPro" id="IPR036955">
    <property type="entry name" value="AP2/ERF_dom_sf"/>
</dbReference>
<keyword evidence="2" id="KW-0677">Repeat</keyword>
<gene>
    <name evidence="9" type="ORF">ZIOFF_009760</name>
</gene>
<dbReference type="SMART" id="SM00380">
    <property type="entry name" value="AP2"/>
    <property type="match status" value="2"/>
</dbReference>
<evidence type="ECO:0000256" key="4">
    <source>
        <dbReference type="ARBA" id="ARBA00023125"/>
    </source>
</evidence>
<reference evidence="9 10" key="1">
    <citation type="submission" date="2020-08" db="EMBL/GenBank/DDBJ databases">
        <title>Plant Genome Project.</title>
        <authorList>
            <person name="Zhang R.-G."/>
        </authorList>
    </citation>
    <scope>NUCLEOTIDE SEQUENCE [LARGE SCALE GENOMIC DNA]</scope>
    <source>
        <tissue evidence="9">Rhizome</tissue>
    </source>
</reference>
<comment type="subcellular location">
    <subcellularLocation>
        <location evidence="1">Nucleus</location>
    </subcellularLocation>
</comment>
<keyword evidence="4" id="KW-0238">DNA-binding</keyword>
<dbReference type="EMBL" id="JACMSC010000003">
    <property type="protein sequence ID" value="KAG6527635.1"/>
    <property type="molecule type" value="Genomic_DNA"/>
</dbReference>
<comment type="similarity">
    <text evidence="7">Belongs to the AP2/ERF transcription factor family. AP2 subfamily.</text>
</comment>
<dbReference type="InterPro" id="IPR016177">
    <property type="entry name" value="DNA-bd_dom_sf"/>
</dbReference>
<dbReference type="GO" id="GO:0005634">
    <property type="term" value="C:nucleus"/>
    <property type="evidence" value="ECO:0007669"/>
    <property type="project" value="UniProtKB-SubCell"/>
</dbReference>
<evidence type="ECO:0000256" key="3">
    <source>
        <dbReference type="ARBA" id="ARBA00023015"/>
    </source>
</evidence>
<evidence type="ECO:0000259" key="8">
    <source>
        <dbReference type="PROSITE" id="PS51032"/>
    </source>
</evidence>
<dbReference type="Pfam" id="PF00847">
    <property type="entry name" value="AP2"/>
    <property type="match status" value="1"/>
</dbReference>
<evidence type="ECO:0000256" key="7">
    <source>
        <dbReference type="ARBA" id="ARBA00037973"/>
    </source>
</evidence>
<keyword evidence="6" id="KW-0539">Nucleus</keyword>
<evidence type="ECO:0000256" key="2">
    <source>
        <dbReference type="ARBA" id="ARBA00022737"/>
    </source>
</evidence>
<dbReference type="GO" id="GO:0003677">
    <property type="term" value="F:DNA binding"/>
    <property type="evidence" value="ECO:0007669"/>
    <property type="project" value="UniProtKB-KW"/>
</dbReference>
<keyword evidence="10" id="KW-1185">Reference proteome</keyword>
<evidence type="ECO:0000256" key="6">
    <source>
        <dbReference type="ARBA" id="ARBA00023242"/>
    </source>
</evidence>
<dbReference type="GO" id="GO:0003700">
    <property type="term" value="F:DNA-binding transcription factor activity"/>
    <property type="evidence" value="ECO:0007669"/>
    <property type="project" value="InterPro"/>
</dbReference>
<sequence>MIMALQHETGGYDKEQKAAIAYDLAALKYWGPTATTNFPVSNYSKEIEEMKCMSKQEFIASIRRKSSGFSRGASIYRGVTRHHQHGRWQARIGRVAGNKDLYLGTFATEEEAAEAYDVAAIKFRGTNAVTNFELSRYDVEAIANTDLPIGATTKRAKLSLQMEQNQSPSDKFENGQQLDNVTPHLFGNHTQFQAPCGAAPGLTFCSLVENASVTVYQQDLCLFTAKEQLKNSVVSVCSQDLCLFTANSKQLRNQVDNQQ</sequence>
<dbReference type="FunFam" id="3.30.730.10:FF:000002">
    <property type="entry name" value="AP2-like ethylene-responsive transcription factor"/>
    <property type="match status" value="1"/>
</dbReference>
<feature type="domain" description="AP2/ERF" evidence="8">
    <location>
        <begin position="75"/>
        <end position="133"/>
    </location>
</feature>
<name>A0A8J5I420_ZINOF</name>
<keyword evidence="3" id="KW-0805">Transcription regulation</keyword>